<gene>
    <name evidence="2" type="ORF">PUN28_003629</name>
</gene>
<sequence>MSSMLRGVLIMREARKAWTTDEETNFWMARRKDKCLEWEATRLPPALRLFLLSKVFRFSWRRSRARTEPDRPPKQSGQTSAQAAPDTPHIVCRTTTDPAIARATELRVEVPPLSSRRLYKPSSRQSKYLVRFRSSTRTHPPDPKALGAPEASRILSVLGVPESNPGALGESSAALSAPKVEHISVSLAINGLPSARPNSRSPSRCTSLGSAQILAPAGLTPANPRHSRKIYLVSSIYLFACEFHSPNSASFRSVKLVPTRDGC</sequence>
<proteinExistence type="predicted"/>
<evidence type="ECO:0000256" key="1">
    <source>
        <dbReference type="SAM" id="MobiDB-lite"/>
    </source>
</evidence>
<comment type="caution">
    <text evidence="2">The sequence shown here is derived from an EMBL/GenBank/DDBJ whole genome shotgun (WGS) entry which is preliminary data.</text>
</comment>
<reference evidence="2 3" key="1">
    <citation type="submission" date="2023-03" db="EMBL/GenBank/DDBJ databases">
        <title>High recombination rates correlate with genetic variation in Cardiocondyla obscurior ants.</title>
        <authorList>
            <person name="Errbii M."/>
        </authorList>
    </citation>
    <scope>NUCLEOTIDE SEQUENCE [LARGE SCALE GENOMIC DNA]</scope>
    <source>
        <strain evidence="2">Alpha-2009</strain>
        <tissue evidence="2">Whole body</tissue>
    </source>
</reference>
<organism evidence="2 3">
    <name type="scientific">Cardiocondyla obscurior</name>
    <dbReference type="NCBI Taxonomy" id="286306"/>
    <lineage>
        <taxon>Eukaryota</taxon>
        <taxon>Metazoa</taxon>
        <taxon>Ecdysozoa</taxon>
        <taxon>Arthropoda</taxon>
        <taxon>Hexapoda</taxon>
        <taxon>Insecta</taxon>
        <taxon>Pterygota</taxon>
        <taxon>Neoptera</taxon>
        <taxon>Endopterygota</taxon>
        <taxon>Hymenoptera</taxon>
        <taxon>Apocrita</taxon>
        <taxon>Aculeata</taxon>
        <taxon>Formicoidea</taxon>
        <taxon>Formicidae</taxon>
        <taxon>Myrmicinae</taxon>
        <taxon>Cardiocondyla</taxon>
    </lineage>
</organism>
<protein>
    <submittedName>
        <fullName evidence="2">Uncharacterized protein</fullName>
    </submittedName>
</protein>
<dbReference type="Proteomes" id="UP001430953">
    <property type="component" value="Unassembled WGS sequence"/>
</dbReference>
<accession>A0AAW2GNI8</accession>
<evidence type="ECO:0000313" key="2">
    <source>
        <dbReference type="EMBL" id="KAL0128460.1"/>
    </source>
</evidence>
<dbReference type="AlphaFoldDB" id="A0AAW2GNI8"/>
<name>A0AAW2GNI8_9HYME</name>
<keyword evidence="3" id="KW-1185">Reference proteome</keyword>
<dbReference type="EMBL" id="JADYXP020000003">
    <property type="protein sequence ID" value="KAL0128460.1"/>
    <property type="molecule type" value="Genomic_DNA"/>
</dbReference>
<feature type="region of interest" description="Disordered" evidence="1">
    <location>
        <begin position="63"/>
        <end position="88"/>
    </location>
</feature>
<evidence type="ECO:0000313" key="3">
    <source>
        <dbReference type="Proteomes" id="UP001430953"/>
    </source>
</evidence>